<evidence type="ECO:0000313" key="1">
    <source>
        <dbReference type="EMBL" id="PXY17542.1"/>
    </source>
</evidence>
<organism evidence="1 2">
    <name type="scientific">Prauserella muralis</name>
    <dbReference type="NCBI Taxonomy" id="588067"/>
    <lineage>
        <taxon>Bacteria</taxon>
        <taxon>Bacillati</taxon>
        <taxon>Actinomycetota</taxon>
        <taxon>Actinomycetes</taxon>
        <taxon>Pseudonocardiales</taxon>
        <taxon>Pseudonocardiaceae</taxon>
        <taxon>Prauserella</taxon>
    </lineage>
</organism>
<gene>
    <name evidence="1" type="ORF">BAY60_34260</name>
</gene>
<dbReference type="EMBL" id="MASW01000013">
    <property type="protein sequence ID" value="PXY17542.1"/>
    <property type="molecule type" value="Genomic_DNA"/>
</dbReference>
<name>A0A2V4AH43_9PSEU</name>
<evidence type="ECO:0000313" key="2">
    <source>
        <dbReference type="Proteomes" id="UP000249915"/>
    </source>
</evidence>
<comment type="caution">
    <text evidence="1">The sequence shown here is derived from an EMBL/GenBank/DDBJ whole genome shotgun (WGS) entry which is preliminary data.</text>
</comment>
<dbReference type="AlphaFoldDB" id="A0A2V4AH43"/>
<sequence>MVEHLSARVIDDEWRVALLPDHGIVDDTARRRFLAAQRTVALSLLWKRGDKRADDVEFQVKWVRELMNSSFL</sequence>
<dbReference type="Proteomes" id="UP000249915">
    <property type="component" value="Unassembled WGS sequence"/>
</dbReference>
<protein>
    <submittedName>
        <fullName evidence="1">Uncharacterized protein</fullName>
    </submittedName>
</protein>
<proteinExistence type="predicted"/>
<keyword evidence="2" id="KW-1185">Reference proteome</keyword>
<reference evidence="1 2" key="1">
    <citation type="submission" date="2016-07" db="EMBL/GenBank/DDBJ databases">
        <title>Draft genome sequence of Prauserella muralis DSM 45305, isolated from a mould-covered wall in an indoor environment.</title>
        <authorList>
            <person name="Ruckert C."/>
            <person name="Albersmeier A."/>
            <person name="Jiang C.-L."/>
            <person name="Jiang Y."/>
            <person name="Kalinowski J."/>
            <person name="Schneider O."/>
            <person name="Winkler A."/>
            <person name="Zotchev S.B."/>
        </authorList>
    </citation>
    <scope>NUCLEOTIDE SEQUENCE [LARGE SCALE GENOMIC DNA]</scope>
    <source>
        <strain evidence="1 2">DSM 45305</strain>
    </source>
</reference>
<accession>A0A2V4AH43</accession>